<keyword evidence="3" id="KW-1185">Reference proteome</keyword>
<comment type="caution">
    <text evidence="2">The sequence shown here is derived from an EMBL/GenBank/DDBJ whole genome shotgun (WGS) entry which is preliminary data.</text>
</comment>
<protein>
    <submittedName>
        <fullName evidence="2">Uncharacterized protein</fullName>
    </submittedName>
</protein>
<proteinExistence type="predicted"/>
<evidence type="ECO:0000256" key="1">
    <source>
        <dbReference type="SAM" id="SignalP"/>
    </source>
</evidence>
<sequence length="151" mass="15829">MDRSAVLASVFGATVLAVAFAGPARADAIDGTWCAADGRIMEIHGPAITTPGGTETIGDYSRHAFAYEVPDGETAAGATVRMVLASEDIIHLTVGHPKFGAQAADPEVWQRCDTVSRLQVIPSVSMLMSRPQCLQWTASGSCSVRPQSGQV</sequence>
<evidence type="ECO:0000313" key="3">
    <source>
        <dbReference type="Proteomes" id="UP001320898"/>
    </source>
</evidence>
<reference evidence="2 3" key="1">
    <citation type="submission" date="2022-04" db="EMBL/GenBank/DDBJ databases">
        <authorList>
            <person name="Ye Y.-Q."/>
            <person name="Du Z.-J."/>
        </authorList>
    </citation>
    <scope>NUCLEOTIDE SEQUENCE [LARGE SCALE GENOMIC DNA]</scope>
    <source>
        <strain evidence="2 3">A6E488</strain>
    </source>
</reference>
<feature type="signal peptide" evidence="1">
    <location>
        <begin position="1"/>
        <end position="26"/>
    </location>
</feature>
<name>A0AAW5R1Q9_9HYPH</name>
<organism evidence="2 3">
    <name type="scientific">Microbaculum marinisediminis</name>
    <dbReference type="NCBI Taxonomy" id="2931392"/>
    <lineage>
        <taxon>Bacteria</taxon>
        <taxon>Pseudomonadati</taxon>
        <taxon>Pseudomonadota</taxon>
        <taxon>Alphaproteobacteria</taxon>
        <taxon>Hyphomicrobiales</taxon>
        <taxon>Tepidamorphaceae</taxon>
        <taxon>Microbaculum</taxon>
    </lineage>
</organism>
<dbReference type="RefSeq" id="WP_261616223.1">
    <property type="nucleotide sequence ID" value="NZ_JALIDZ010000005.1"/>
</dbReference>
<dbReference type="EMBL" id="JALIDZ010000005">
    <property type="protein sequence ID" value="MCT8972646.1"/>
    <property type="molecule type" value="Genomic_DNA"/>
</dbReference>
<accession>A0AAW5R1Q9</accession>
<keyword evidence="1" id="KW-0732">Signal</keyword>
<gene>
    <name evidence="2" type="ORF">MUB46_12340</name>
</gene>
<dbReference type="AlphaFoldDB" id="A0AAW5R1Q9"/>
<dbReference type="Proteomes" id="UP001320898">
    <property type="component" value="Unassembled WGS sequence"/>
</dbReference>
<evidence type="ECO:0000313" key="2">
    <source>
        <dbReference type="EMBL" id="MCT8972646.1"/>
    </source>
</evidence>
<feature type="chain" id="PRO_5043678008" evidence="1">
    <location>
        <begin position="27"/>
        <end position="151"/>
    </location>
</feature>